<protein>
    <recommendedName>
        <fullName evidence="3">Non-homologous end joining protein Ku</fullName>
    </recommendedName>
</protein>
<evidence type="ECO:0000256" key="4">
    <source>
        <dbReference type="SAM" id="MobiDB-lite"/>
    </source>
</evidence>
<dbReference type="GO" id="GO:0006303">
    <property type="term" value="P:double-strand break repair via nonhomologous end joining"/>
    <property type="evidence" value="ECO:0007669"/>
    <property type="project" value="UniProtKB-UniRule"/>
</dbReference>
<dbReference type="KEGG" id="tum:CBW65_19495"/>
<evidence type="ECO:0000259" key="5">
    <source>
        <dbReference type="SMART" id="SM00559"/>
    </source>
</evidence>
<proteinExistence type="inferred from homology"/>
<comment type="function">
    <text evidence="3">With LigD forms a non-homologous end joining (NHEJ) DNA repair enzyme, which repairs dsDNA breaks with reduced fidelity. Binds linear dsDNA with 5'- and 3'- overhangs but not closed circular dsDNA nor ssDNA. Recruits and stimulates the ligase activity of LigD.</text>
</comment>
<reference evidence="7" key="1">
    <citation type="submission" date="2017-05" db="EMBL/GenBank/DDBJ databases">
        <authorList>
            <person name="Sung H."/>
        </authorList>
    </citation>
    <scope>NUCLEOTIDE SEQUENCE [LARGE SCALE GENOMIC DNA]</scope>
    <source>
        <strain evidence="7">AR23208</strain>
    </source>
</reference>
<dbReference type="Pfam" id="PF02735">
    <property type="entry name" value="Ku"/>
    <property type="match status" value="1"/>
</dbReference>
<dbReference type="CDD" id="cd00789">
    <property type="entry name" value="KU_like"/>
    <property type="match status" value="1"/>
</dbReference>
<comment type="similarity">
    <text evidence="3">Belongs to the prokaryotic Ku family.</text>
</comment>
<comment type="subunit">
    <text evidence="3">Homodimer. Interacts with LigD.</text>
</comment>
<accession>A0A1Y0IRN5</accession>
<evidence type="ECO:0000256" key="2">
    <source>
        <dbReference type="ARBA" id="ARBA00023172"/>
    </source>
</evidence>
<dbReference type="AlphaFoldDB" id="A0A1Y0IRN5"/>
<dbReference type="SMART" id="SM00559">
    <property type="entry name" value="Ku78"/>
    <property type="match status" value="1"/>
</dbReference>
<evidence type="ECO:0000313" key="6">
    <source>
        <dbReference type="EMBL" id="ARU62920.1"/>
    </source>
</evidence>
<dbReference type="InterPro" id="IPR006164">
    <property type="entry name" value="DNA_bd_Ku70/Ku80"/>
</dbReference>
<dbReference type="FunFam" id="2.40.290.10:FF:000004">
    <property type="entry name" value="Non-homologous end joining protein Ku"/>
    <property type="match status" value="1"/>
</dbReference>
<dbReference type="EMBL" id="CP021434">
    <property type="protein sequence ID" value="ARU62920.1"/>
    <property type="molecule type" value="Genomic_DNA"/>
</dbReference>
<feature type="compositionally biased region" description="Basic residues" evidence="4">
    <location>
        <begin position="291"/>
        <end position="300"/>
    </location>
</feature>
<dbReference type="RefSeq" id="WP_087458270.1">
    <property type="nucleotide sequence ID" value="NZ_CP021434.1"/>
</dbReference>
<evidence type="ECO:0000256" key="3">
    <source>
        <dbReference type="HAMAP-Rule" id="MF_01875"/>
    </source>
</evidence>
<evidence type="ECO:0000256" key="1">
    <source>
        <dbReference type="ARBA" id="ARBA00023125"/>
    </source>
</evidence>
<keyword evidence="3" id="KW-0227">DNA damage</keyword>
<dbReference type="GO" id="GO:0003690">
    <property type="term" value="F:double-stranded DNA binding"/>
    <property type="evidence" value="ECO:0007669"/>
    <property type="project" value="UniProtKB-UniRule"/>
</dbReference>
<evidence type="ECO:0000313" key="7">
    <source>
        <dbReference type="Proteomes" id="UP000195437"/>
    </source>
</evidence>
<gene>
    <name evidence="3" type="primary">ku</name>
    <name evidence="6" type="ORF">CBW65_19495</name>
</gene>
<keyword evidence="3" id="KW-0234">DNA repair</keyword>
<dbReference type="PANTHER" id="PTHR41251">
    <property type="entry name" value="NON-HOMOLOGOUS END JOINING PROTEIN KU"/>
    <property type="match status" value="1"/>
</dbReference>
<dbReference type="GO" id="GO:0006310">
    <property type="term" value="P:DNA recombination"/>
    <property type="evidence" value="ECO:0007669"/>
    <property type="project" value="UniProtKB-KW"/>
</dbReference>
<feature type="domain" description="Ku" evidence="5">
    <location>
        <begin position="52"/>
        <end position="180"/>
    </location>
</feature>
<sequence length="300" mass="33831">MHTMWKGSISFGLVNVPVKMFAATEDKDVKFRYLHSECNTPVKNIRTCPTCDREIEWGEVVKGYEYQSGQFVVFSDEEFEKISPQNTKTIDIQNFVDLDDIDPIYFNKSYYLAPQDTGNKAYALLRRAIAETGKIAVAKMIIRSSQQLAVLRTYGDVIVMETIYYPEEVRAASQIPSVPTDIELDEREVNMAKQLIESLVTEFVPEQYTNEYRAAILEVIHKKVEGEEITLAAEPKRDEIHDLMKALQASLNVTRGDEAERPVAVGETRTGEGLSLVDGAGGGDDAPEAKPKRRRRKTAE</sequence>
<organism evidence="6 7">
    <name type="scientific">Tumebacillus avium</name>
    <dbReference type="NCBI Taxonomy" id="1903704"/>
    <lineage>
        <taxon>Bacteria</taxon>
        <taxon>Bacillati</taxon>
        <taxon>Bacillota</taxon>
        <taxon>Bacilli</taxon>
        <taxon>Bacillales</taxon>
        <taxon>Alicyclobacillaceae</taxon>
        <taxon>Tumebacillus</taxon>
    </lineage>
</organism>
<keyword evidence="2 3" id="KW-0233">DNA recombination</keyword>
<dbReference type="InterPro" id="IPR016194">
    <property type="entry name" value="SPOC-like_C_dom_sf"/>
</dbReference>
<keyword evidence="1 3" id="KW-0238">DNA-binding</keyword>
<feature type="region of interest" description="Disordered" evidence="4">
    <location>
        <begin position="258"/>
        <end position="300"/>
    </location>
</feature>
<dbReference type="SUPFAM" id="SSF100939">
    <property type="entry name" value="SPOC domain-like"/>
    <property type="match status" value="1"/>
</dbReference>
<name>A0A1Y0IRN5_9BACL</name>
<dbReference type="InterPro" id="IPR009187">
    <property type="entry name" value="Prok_Ku"/>
</dbReference>
<dbReference type="OrthoDB" id="9795084at2"/>
<dbReference type="PANTHER" id="PTHR41251:SF1">
    <property type="entry name" value="NON-HOMOLOGOUS END JOINING PROTEIN KU"/>
    <property type="match status" value="1"/>
</dbReference>
<dbReference type="Proteomes" id="UP000195437">
    <property type="component" value="Chromosome"/>
</dbReference>
<dbReference type="Gene3D" id="2.40.290.10">
    <property type="match status" value="1"/>
</dbReference>
<keyword evidence="7" id="KW-1185">Reference proteome</keyword>
<dbReference type="NCBIfam" id="TIGR02772">
    <property type="entry name" value="Ku_bact"/>
    <property type="match status" value="1"/>
</dbReference>
<dbReference type="PIRSF" id="PIRSF006493">
    <property type="entry name" value="Prok_Ku"/>
    <property type="match status" value="1"/>
</dbReference>
<dbReference type="HAMAP" id="MF_01875">
    <property type="entry name" value="Prokaryotic_Ku"/>
    <property type="match status" value="1"/>
</dbReference>